<reference evidence="1 2" key="1">
    <citation type="journal article" date="2019" name="Int. J. Syst. Evol. Microbiol.">
        <title>The Global Catalogue of Microorganisms (GCM) 10K type strain sequencing project: providing services to taxonomists for standard genome sequencing and annotation.</title>
        <authorList>
            <consortium name="The Broad Institute Genomics Platform"/>
            <consortium name="The Broad Institute Genome Sequencing Center for Infectious Disease"/>
            <person name="Wu L."/>
            <person name="Ma J."/>
        </authorList>
    </citation>
    <scope>NUCLEOTIDE SEQUENCE [LARGE SCALE GENOMIC DNA]</scope>
    <source>
        <strain evidence="1 2">JCM 11117</strain>
    </source>
</reference>
<protein>
    <recommendedName>
        <fullName evidence="3">DUF559 domain-containing protein</fullName>
    </recommendedName>
</protein>
<keyword evidence="2" id="KW-1185">Reference proteome</keyword>
<evidence type="ECO:0000313" key="1">
    <source>
        <dbReference type="EMBL" id="GAA0945571.1"/>
    </source>
</evidence>
<evidence type="ECO:0000313" key="2">
    <source>
        <dbReference type="Proteomes" id="UP001499967"/>
    </source>
</evidence>
<sequence length="131" mass="14410">MQSVLEECYAVDVERAHGLPPGHRQGAFAVDGVTLYEDVTYDHAGAALTIRLDGRTHLLPGVAFRDRRRDNAAELAGRSRLVYGWRDMTADVCGAAREVAAVLQRRGWTGAPHCCPRCAGRGDWPPPGREW</sequence>
<organism evidence="1 2">
    <name type="scientific">Pseudonocardia zijingensis</name>
    <dbReference type="NCBI Taxonomy" id="153376"/>
    <lineage>
        <taxon>Bacteria</taxon>
        <taxon>Bacillati</taxon>
        <taxon>Actinomycetota</taxon>
        <taxon>Actinomycetes</taxon>
        <taxon>Pseudonocardiales</taxon>
        <taxon>Pseudonocardiaceae</taxon>
        <taxon>Pseudonocardia</taxon>
    </lineage>
</organism>
<accession>A0ABN1QPR5</accession>
<name>A0ABN1QPR5_9PSEU</name>
<dbReference type="EMBL" id="BAAAHP010000123">
    <property type="protein sequence ID" value="GAA0945571.1"/>
    <property type="molecule type" value="Genomic_DNA"/>
</dbReference>
<proteinExistence type="predicted"/>
<gene>
    <name evidence="1" type="ORF">GCM10009559_43660</name>
</gene>
<comment type="caution">
    <text evidence="1">The sequence shown here is derived from an EMBL/GenBank/DDBJ whole genome shotgun (WGS) entry which is preliminary data.</text>
</comment>
<evidence type="ECO:0008006" key="3">
    <source>
        <dbReference type="Google" id="ProtNLM"/>
    </source>
</evidence>
<dbReference type="Proteomes" id="UP001499967">
    <property type="component" value="Unassembled WGS sequence"/>
</dbReference>